<gene>
    <name evidence="3" type="ORF">IAB60_11340</name>
</gene>
<accession>A0A9D1GKN9</accession>
<feature type="transmembrane region" description="Helical" evidence="2">
    <location>
        <begin position="130"/>
        <end position="147"/>
    </location>
</feature>
<sequence>MYLGFLKQGVSIMSAFVIVYAIGGFIFPPLTVFCAVIWFYSFFHTHNLNGLPDEEFYAIQDDFLLHASQLVNGKTLLLNQYRKLTAAVLILLGLSIILNNINDFIFYFAYDVIRLPDGVLDLLSWFTNRLPQTIAAIAIIIAGSCLIRNKKQELDENASLPPALPMETQNKTEGNEETAKN</sequence>
<reference evidence="3" key="1">
    <citation type="submission" date="2020-10" db="EMBL/GenBank/DDBJ databases">
        <authorList>
            <person name="Gilroy R."/>
        </authorList>
    </citation>
    <scope>NUCLEOTIDE SEQUENCE</scope>
    <source>
        <strain evidence="3">CHK123-3438</strain>
    </source>
</reference>
<proteinExistence type="predicted"/>
<feature type="transmembrane region" description="Helical" evidence="2">
    <location>
        <begin position="84"/>
        <end position="110"/>
    </location>
</feature>
<evidence type="ECO:0000256" key="2">
    <source>
        <dbReference type="SAM" id="Phobius"/>
    </source>
</evidence>
<evidence type="ECO:0000256" key="1">
    <source>
        <dbReference type="SAM" id="MobiDB-lite"/>
    </source>
</evidence>
<organism evidence="3 4">
    <name type="scientific">Candidatus Caccovicinus merdipullorum</name>
    <dbReference type="NCBI Taxonomy" id="2840724"/>
    <lineage>
        <taxon>Bacteria</taxon>
        <taxon>Bacillati</taxon>
        <taxon>Bacillota</taxon>
        <taxon>Clostridia</taxon>
        <taxon>Eubacteriales</taxon>
        <taxon>Candidatus Caccovicinus</taxon>
    </lineage>
</organism>
<comment type="caution">
    <text evidence="3">The sequence shown here is derived from an EMBL/GenBank/DDBJ whole genome shotgun (WGS) entry which is preliminary data.</text>
</comment>
<reference evidence="3" key="2">
    <citation type="journal article" date="2021" name="PeerJ">
        <title>Extensive microbial diversity within the chicken gut microbiome revealed by metagenomics and culture.</title>
        <authorList>
            <person name="Gilroy R."/>
            <person name="Ravi A."/>
            <person name="Getino M."/>
            <person name="Pursley I."/>
            <person name="Horton D.L."/>
            <person name="Alikhan N.F."/>
            <person name="Baker D."/>
            <person name="Gharbi K."/>
            <person name="Hall N."/>
            <person name="Watson M."/>
            <person name="Adriaenssens E.M."/>
            <person name="Foster-Nyarko E."/>
            <person name="Jarju S."/>
            <person name="Secka A."/>
            <person name="Antonio M."/>
            <person name="Oren A."/>
            <person name="Chaudhuri R.R."/>
            <person name="La Ragione R."/>
            <person name="Hildebrand F."/>
            <person name="Pallen M.J."/>
        </authorList>
    </citation>
    <scope>NUCLEOTIDE SEQUENCE</scope>
    <source>
        <strain evidence="3">CHK123-3438</strain>
    </source>
</reference>
<evidence type="ECO:0000313" key="3">
    <source>
        <dbReference type="EMBL" id="HIT42666.1"/>
    </source>
</evidence>
<dbReference type="AlphaFoldDB" id="A0A9D1GKN9"/>
<keyword evidence="2" id="KW-1133">Transmembrane helix</keyword>
<dbReference type="Proteomes" id="UP000886860">
    <property type="component" value="Unassembled WGS sequence"/>
</dbReference>
<keyword evidence="2" id="KW-0472">Membrane</keyword>
<evidence type="ECO:0000313" key="4">
    <source>
        <dbReference type="Proteomes" id="UP000886860"/>
    </source>
</evidence>
<dbReference type="EMBL" id="DVKS01000188">
    <property type="protein sequence ID" value="HIT42666.1"/>
    <property type="molecule type" value="Genomic_DNA"/>
</dbReference>
<name>A0A9D1GKN9_9FIRM</name>
<feature type="region of interest" description="Disordered" evidence="1">
    <location>
        <begin position="157"/>
        <end position="181"/>
    </location>
</feature>
<protein>
    <submittedName>
        <fullName evidence="3">Uncharacterized protein</fullName>
    </submittedName>
</protein>
<keyword evidence="2" id="KW-0812">Transmembrane</keyword>
<feature type="transmembrane region" description="Helical" evidence="2">
    <location>
        <begin position="12"/>
        <end position="40"/>
    </location>
</feature>